<evidence type="ECO:0000313" key="1">
    <source>
        <dbReference type="EMBL" id="KER06088.1"/>
    </source>
</evidence>
<dbReference type="EMBL" id="JNVL01000016">
    <property type="protein sequence ID" value="KER06088.1"/>
    <property type="molecule type" value="Genomic_DNA"/>
</dbReference>
<evidence type="ECO:0000313" key="2">
    <source>
        <dbReference type="Proteomes" id="UP000028027"/>
    </source>
</evidence>
<protein>
    <submittedName>
        <fullName evidence="1">Lipid-A-disaccharide synthase protein</fullName>
        <ecNumber evidence="1">2.4.1.182</ecNumber>
    </submittedName>
</protein>
<dbReference type="Pfam" id="PF04007">
    <property type="entry name" value="DUF354"/>
    <property type="match status" value="1"/>
</dbReference>
<name>A0A081S585_9ARCH</name>
<dbReference type="Proteomes" id="UP000028027">
    <property type="component" value="Unassembled WGS sequence"/>
</dbReference>
<dbReference type="GO" id="GO:0008915">
    <property type="term" value="F:lipid-A-disaccharide synthase activity"/>
    <property type="evidence" value="ECO:0007669"/>
    <property type="project" value="UniProtKB-EC"/>
</dbReference>
<dbReference type="InterPro" id="IPR007152">
    <property type="entry name" value="DUF354"/>
</dbReference>
<dbReference type="PANTHER" id="PTHR39662">
    <property type="entry name" value="DUF354 DOMAIN-CONTAINING PROTEIN-RELATED"/>
    <property type="match status" value="1"/>
</dbReference>
<dbReference type="EC" id="2.4.1.182" evidence="1"/>
<keyword evidence="1" id="KW-0808">Transferase</keyword>
<accession>A0A081S585</accession>
<dbReference type="Gene3D" id="3.40.50.2000">
    <property type="entry name" value="Glycogen Phosphorylase B"/>
    <property type="match status" value="1"/>
</dbReference>
<keyword evidence="2" id="KW-1185">Reference proteome</keyword>
<organism evidence="1 2">
    <name type="scientific">Marine Group I thaumarchaeote SCGC AAA799-E16</name>
    <dbReference type="NCBI Taxonomy" id="1502292"/>
    <lineage>
        <taxon>Archaea</taxon>
        <taxon>Nitrososphaerota</taxon>
        <taxon>Marine Group I</taxon>
    </lineage>
</organism>
<proteinExistence type="predicted"/>
<reference evidence="1 2" key="1">
    <citation type="submission" date="2014-06" db="EMBL/GenBank/DDBJ databases">
        <authorList>
            <person name="Ngugi D.K."/>
            <person name="Blom J."/>
            <person name="Alam I."/>
            <person name="Rashid M."/>
            <person name="Ba Alawi W."/>
            <person name="Zhang G."/>
            <person name="Hikmawan T."/>
            <person name="Guan Y."/>
            <person name="Antunes A."/>
            <person name="Siam R."/>
            <person name="Eldorry H."/>
            <person name="Bajic V."/>
            <person name="Stingl U."/>
        </authorList>
    </citation>
    <scope>NUCLEOTIDE SEQUENCE [LARGE SCALE GENOMIC DNA]</scope>
    <source>
        <strain evidence="1">SCGC AAA799-E16</strain>
    </source>
</reference>
<dbReference type="SUPFAM" id="SSF53756">
    <property type="entry name" value="UDP-Glycosyltransferase/glycogen phosphorylase"/>
    <property type="match status" value="1"/>
</dbReference>
<gene>
    <name evidence="1" type="primary">lpxB</name>
    <name evidence="1" type="ORF">AAA799E16_01182</name>
</gene>
<keyword evidence="1" id="KW-0328">Glycosyltransferase</keyword>
<sequence length="339" mass="38494">MKIWIDILTPKQLLFSEAIIKKLGKNHQILCTSREYGEVIKLAKIRGFGLISVGKHGGEDKETKLKASIQRMEKLFTRIKNYSPDIVISFCSPEAARISFGLGTKHIAFCDSPHADAVMRLTLPLIQKLLIPKAIPKREFSKYGIPENNIIQYNAIDAFVTLKRKIDKKSLLPFTKNDKKNILIRLEEEQAAYSTKSKKIIPIIKKIIFDHNEENIIILGRYSKQIKNIQREVGSKIKIVKMTFDGKHLLQNTDVFIGSGGTMTAESALLGIPTISYNAVPNIIEEFLVKKGLVKRETDPKKISNQITKISKSMNQKRAKKITNQMEDPIEKLIKVIRD</sequence>
<dbReference type="PIRSF" id="PIRSF005357">
    <property type="entry name" value="UCP005357"/>
    <property type="match status" value="1"/>
</dbReference>
<dbReference type="PATRIC" id="fig|1502292.3.peg.1088"/>
<comment type="caution">
    <text evidence="1">The sequence shown here is derived from an EMBL/GenBank/DDBJ whole genome shotgun (WGS) entry which is preliminary data.</text>
</comment>
<dbReference type="PANTHER" id="PTHR39662:SF1">
    <property type="entry name" value="DUF354 DOMAIN-CONTAINING PROTEIN"/>
    <property type="match status" value="1"/>
</dbReference>
<dbReference type="AlphaFoldDB" id="A0A081S585"/>